<dbReference type="eggNOG" id="COG5519">
    <property type="taxonomic scope" value="Bacteria"/>
</dbReference>
<protein>
    <submittedName>
        <fullName evidence="5">Phage/plasmid primase, P4 family</fullName>
    </submittedName>
</protein>
<sequence>MTDRTSVNSNIQDYISRSWPIIPLCPPDHQHVSDKHKDQCRSPGKRPLLREWQHISVPDWASINHWFKKYPTANIGLVLGSPSGIVAIDVDGDKGTELLQQMSGGDLPDTVSFSTPNGLRYLYRAPAGITLKKHKRSDPSLPHNECALMGEGNLTVLPPSIHHSGKTYEWIKHPKDVEIAEAPSWMVSLMTPSLSAAHSMQNRTSLVLPKASVDPDLLLADFAAKCSQFSADWIQQQGSGIAEDAWFDWIRTLTNAGAPDAALAFSQASPKHNQASETRIHNLVQEGSKSMTRCSTFGCSEQQISQCFHKINRDEQGRVKNSPGGLVRGLLNPTEARKPNLQTIGFYIDPKKGTPKGLNSNAFVRYVVKDRLTIKFCAPERFYSFAKGIWKYMDENELARLLREILHEFVPDFWTTRLESEYLAAIAREAPRVEKMDAERNYLNLENGMLNLSTLELEPHRPEALSTVRVPIWYDMNAECPEFLEFLSVIFDGDEELIDLVAEIFGYCLTTETRAHKAFIFYGKGSNGKSVLIEMLKCLIGKANISSLTLGELDKPFSRYGLVDKLLNVATENEVSSSALDTTYFKAIVSGEEIQVEKKHEQGFSYAPYCKLVFALNNLPYSKDKSFGFRRRLIIVPFNKTFEEGKADVFLQDKLKKELPGILNFALKGLVRLRKNRYKFSSSKAVDEALQAYTDTLNPVQRFVREKLSAADSSCRIRYNKIMSAFDDWADKNGHQNNYSQAKLSDLIKDCLKAQGITFETFKSGGLRGLQGISLVSDEQEERYGFTTKGIAYSAQERKELLDIDEMD</sequence>
<dbReference type="Proteomes" id="UP000005387">
    <property type="component" value="Unassembled WGS sequence"/>
</dbReference>
<dbReference type="Pfam" id="PF08706">
    <property type="entry name" value="D5_N"/>
    <property type="match status" value="1"/>
</dbReference>
<dbReference type="SMART" id="SM00885">
    <property type="entry name" value="D5_N"/>
    <property type="match status" value="1"/>
</dbReference>
<dbReference type="Pfam" id="PF19263">
    <property type="entry name" value="DUF5906"/>
    <property type="match status" value="1"/>
</dbReference>
<dbReference type="CDD" id="cd04859">
    <property type="entry name" value="Prim_Pol"/>
    <property type="match status" value="1"/>
</dbReference>
<dbReference type="InterPro" id="IPR014015">
    <property type="entry name" value="Helicase_SF3_DNA-vir"/>
</dbReference>
<keyword evidence="1" id="KW-0547">Nucleotide-binding</keyword>
<evidence type="ECO:0000256" key="1">
    <source>
        <dbReference type="ARBA" id="ARBA00022741"/>
    </source>
</evidence>
<name>E0ID83_9BACL</name>
<dbReference type="InterPro" id="IPR006500">
    <property type="entry name" value="Helicase_put_C_phage/plasmid"/>
</dbReference>
<dbReference type="GO" id="GO:0005524">
    <property type="term" value="F:ATP binding"/>
    <property type="evidence" value="ECO:0007669"/>
    <property type="project" value="UniProtKB-KW"/>
</dbReference>
<dbReference type="Gene3D" id="3.40.50.300">
    <property type="entry name" value="P-loop containing nucleotide triphosphate hydrolases"/>
    <property type="match status" value="1"/>
</dbReference>
<evidence type="ECO:0000256" key="2">
    <source>
        <dbReference type="ARBA" id="ARBA00022801"/>
    </source>
</evidence>
<gene>
    <name evidence="5" type="ORF">PaecuDRAFT_3585</name>
</gene>
<dbReference type="eggNOG" id="COG3378">
    <property type="taxonomic scope" value="Bacteria"/>
</dbReference>
<dbReference type="PROSITE" id="PS51206">
    <property type="entry name" value="SF3_HELICASE_1"/>
    <property type="match status" value="1"/>
</dbReference>
<dbReference type="SUPFAM" id="SSF52540">
    <property type="entry name" value="P-loop containing nucleoside triphosphate hydrolases"/>
    <property type="match status" value="1"/>
</dbReference>
<dbReference type="Pfam" id="PF09250">
    <property type="entry name" value="Prim-Pol"/>
    <property type="match status" value="1"/>
</dbReference>
<dbReference type="RefSeq" id="WP_006039573.1">
    <property type="nucleotide sequence ID" value="NZ_AEDD01000010.1"/>
</dbReference>
<organism evidence="5 6">
    <name type="scientific">Paenibacillus curdlanolyticus YK9</name>
    <dbReference type="NCBI Taxonomy" id="717606"/>
    <lineage>
        <taxon>Bacteria</taxon>
        <taxon>Bacillati</taxon>
        <taxon>Bacillota</taxon>
        <taxon>Bacilli</taxon>
        <taxon>Bacillales</taxon>
        <taxon>Paenibacillaceae</taxon>
        <taxon>Paenibacillus</taxon>
    </lineage>
</organism>
<keyword evidence="6" id="KW-1185">Reference proteome</keyword>
<evidence type="ECO:0000259" key="4">
    <source>
        <dbReference type="PROSITE" id="PS51206"/>
    </source>
</evidence>
<feature type="domain" description="SF3 helicase" evidence="4">
    <location>
        <begin position="496"/>
        <end position="651"/>
    </location>
</feature>
<dbReference type="STRING" id="717606.PaecuDRAFT_3585"/>
<dbReference type="EMBL" id="AEDD01000010">
    <property type="protein sequence ID" value="EFM09538.1"/>
    <property type="molecule type" value="Genomic_DNA"/>
</dbReference>
<keyword evidence="2" id="KW-0378">Hydrolase</keyword>
<accession>E0ID83</accession>
<dbReference type="AlphaFoldDB" id="E0ID83"/>
<reference evidence="5 6" key="1">
    <citation type="submission" date="2010-07" db="EMBL/GenBank/DDBJ databases">
        <title>The draft genome of Paenibacillus curdlanolyticus YK9.</title>
        <authorList>
            <consortium name="US DOE Joint Genome Institute (JGI-PGF)"/>
            <person name="Lucas S."/>
            <person name="Copeland A."/>
            <person name="Lapidus A."/>
            <person name="Cheng J.-F."/>
            <person name="Bruce D."/>
            <person name="Goodwin L."/>
            <person name="Pitluck S."/>
            <person name="Land M.L."/>
            <person name="Hauser L."/>
            <person name="Chang Y.-J."/>
            <person name="Jeffries C."/>
            <person name="Anderson I.J."/>
            <person name="Johnson E."/>
            <person name="Loganathan U."/>
            <person name="Mulhopadhyay B."/>
            <person name="Kyrpides N."/>
            <person name="Woyke T.J."/>
        </authorList>
    </citation>
    <scope>NUCLEOTIDE SEQUENCE [LARGE SCALE GENOMIC DNA]</scope>
    <source>
        <strain evidence="5 6">YK9</strain>
    </source>
</reference>
<dbReference type="InterPro" id="IPR045455">
    <property type="entry name" value="NrS-1_pol-like_helicase"/>
</dbReference>
<dbReference type="InterPro" id="IPR015330">
    <property type="entry name" value="DNA_primase/pol_bifunc_N"/>
</dbReference>
<dbReference type="PANTHER" id="PTHR35372">
    <property type="entry name" value="ATP BINDING PROTEIN-RELATED"/>
    <property type="match status" value="1"/>
</dbReference>
<keyword evidence="3" id="KW-0067">ATP-binding</keyword>
<dbReference type="InterPro" id="IPR051620">
    <property type="entry name" value="ORF904-like_C"/>
</dbReference>
<dbReference type="PANTHER" id="PTHR35372:SF2">
    <property type="entry name" value="SF3 HELICASE DOMAIN-CONTAINING PROTEIN"/>
    <property type="match status" value="1"/>
</dbReference>
<proteinExistence type="predicted"/>
<evidence type="ECO:0000313" key="5">
    <source>
        <dbReference type="EMBL" id="EFM09538.1"/>
    </source>
</evidence>
<dbReference type="SMART" id="SM00943">
    <property type="entry name" value="Prim-Pol"/>
    <property type="match status" value="1"/>
</dbReference>
<dbReference type="OrthoDB" id="9763644at2"/>
<dbReference type="InterPro" id="IPR014818">
    <property type="entry name" value="Phage/plasmid_primase_P4_C"/>
</dbReference>
<evidence type="ECO:0000313" key="6">
    <source>
        <dbReference type="Proteomes" id="UP000005387"/>
    </source>
</evidence>
<dbReference type="InterPro" id="IPR027417">
    <property type="entry name" value="P-loop_NTPase"/>
</dbReference>
<dbReference type="SUPFAM" id="SSF56747">
    <property type="entry name" value="Prim-pol domain"/>
    <property type="match status" value="1"/>
</dbReference>
<dbReference type="GO" id="GO:0016787">
    <property type="term" value="F:hydrolase activity"/>
    <property type="evidence" value="ECO:0007669"/>
    <property type="project" value="UniProtKB-KW"/>
</dbReference>
<dbReference type="NCBIfam" id="TIGR01613">
    <property type="entry name" value="primase_Cterm"/>
    <property type="match status" value="1"/>
</dbReference>
<evidence type="ECO:0000256" key="3">
    <source>
        <dbReference type="ARBA" id="ARBA00022840"/>
    </source>
</evidence>